<feature type="domain" description="UspA" evidence="2">
    <location>
        <begin position="3"/>
        <end position="140"/>
    </location>
</feature>
<evidence type="ECO:0000256" key="1">
    <source>
        <dbReference type="ARBA" id="ARBA00008791"/>
    </source>
</evidence>
<evidence type="ECO:0000259" key="2">
    <source>
        <dbReference type="Pfam" id="PF00582"/>
    </source>
</evidence>
<dbReference type="SUPFAM" id="SSF52402">
    <property type="entry name" value="Adenine nucleotide alpha hydrolases-like"/>
    <property type="match status" value="1"/>
</dbReference>
<dbReference type="InterPro" id="IPR006015">
    <property type="entry name" value="Universal_stress_UspA"/>
</dbReference>
<dbReference type="InterPro" id="IPR014729">
    <property type="entry name" value="Rossmann-like_a/b/a_fold"/>
</dbReference>
<dbReference type="PRINTS" id="PR01438">
    <property type="entry name" value="UNVRSLSTRESS"/>
</dbReference>
<proteinExistence type="inferred from homology"/>
<name>A0ABS4GLZ7_9BACL</name>
<dbReference type="Gene3D" id="3.40.50.620">
    <property type="entry name" value="HUPs"/>
    <property type="match status" value="1"/>
</dbReference>
<evidence type="ECO:0000313" key="3">
    <source>
        <dbReference type="EMBL" id="MBP1931279.1"/>
    </source>
</evidence>
<sequence>MANLLVPVDGSEHAKRALEYAIPIAKAMGDEIILLNVQPNIETVNVKIFFSKKDVEEYQQQLANEILDPVAKLLEGTGISYRTKIRVGLPKVEICEEARKENVRGIVMGSRGVGPVFGKILGSVSYGVVHEAHCPVTIVP</sequence>
<organism evidence="3 4">
    <name type="scientific">Ammoniphilus resinae</name>
    <dbReference type="NCBI Taxonomy" id="861532"/>
    <lineage>
        <taxon>Bacteria</taxon>
        <taxon>Bacillati</taxon>
        <taxon>Bacillota</taxon>
        <taxon>Bacilli</taxon>
        <taxon>Bacillales</taxon>
        <taxon>Paenibacillaceae</taxon>
        <taxon>Aneurinibacillus group</taxon>
        <taxon>Ammoniphilus</taxon>
    </lineage>
</organism>
<dbReference type="PANTHER" id="PTHR31964">
    <property type="entry name" value="ADENINE NUCLEOTIDE ALPHA HYDROLASES-LIKE SUPERFAMILY PROTEIN"/>
    <property type="match status" value="1"/>
</dbReference>
<dbReference type="EMBL" id="JAGGKT010000002">
    <property type="protein sequence ID" value="MBP1931279.1"/>
    <property type="molecule type" value="Genomic_DNA"/>
</dbReference>
<gene>
    <name evidence="3" type="ORF">J2Z37_001276</name>
</gene>
<dbReference type="PANTHER" id="PTHR31964:SF113">
    <property type="entry name" value="USPA DOMAIN-CONTAINING PROTEIN"/>
    <property type="match status" value="1"/>
</dbReference>
<dbReference type="Proteomes" id="UP001519343">
    <property type="component" value="Unassembled WGS sequence"/>
</dbReference>
<dbReference type="InterPro" id="IPR006016">
    <property type="entry name" value="UspA"/>
</dbReference>
<accession>A0ABS4GLZ7</accession>
<dbReference type="CDD" id="cd00293">
    <property type="entry name" value="USP-like"/>
    <property type="match status" value="1"/>
</dbReference>
<comment type="similarity">
    <text evidence="1">Belongs to the universal stress protein A family.</text>
</comment>
<comment type="caution">
    <text evidence="3">The sequence shown here is derived from an EMBL/GenBank/DDBJ whole genome shotgun (WGS) entry which is preliminary data.</text>
</comment>
<reference evidence="3 4" key="1">
    <citation type="submission" date="2021-03" db="EMBL/GenBank/DDBJ databases">
        <title>Genomic Encyclopedia of Type Strains, Phase IV (KMG-IV): sequencing the most valuable type-strain genomes for metagenomic binning, comparative biology and taxonomic classification.</title>
        <authorList>
            <person name="Goeker M."/>
        </authorList>
    </citation>
    <scope>NUCLEOTIDE SEQUENCE [LARGE SCALE GENOMIC DNA]</scope>
    <source>
        <strain evidence="3 4">DSM 24738</strain>
    </source>
</reference>
<protein>
    <submittedName>
        <fullName evidence="3">Nucleotide-binding universal stress UspA family protein</fullName>
    </submittedName>
</protein>
<keyword evidence="4" id="KW-1185">Reference proteome</keyword>
<evidence type="ECO:0000313" key="4">
    <source>
        <dbReference type="Proteomes" id="UP001519343"/>
    </source>
</evidence>
<dbReference type="RefSeq" id="WP_209809348.1">
    <property type="nucleotide sequence ID" value="NZ_JAGGKT010000002.1"/>
</dbReference>
<dbReference type="Pfam" id="PF00582">
    <property type="entry name" value="Usp"/>
    <property type="match status" value="1"/>
</dbReference>